<keyword evidence="4" id="KW-1185">Reference proteome</keyword>
<protein>
    <submittedName>
        <fullName evidence="3">Uncharacterized protein</fullName>
    </submittedName>
</protein>
<feature type="compositionally biased region" description="Polar residues" evidence="1">
    <location>
        <begin position="37"/>
        <end position="50"/>
    </location>
</feature>
<dbReference type="AlphaFoldDB" id="A0A5E4BZG2"/>
<feature type="region of interest" description="Disordered" evidence="1">
    <location>
        <begin position="24"/>
        <end position="50"/>
    </location>
</feature>
<evidence type="ECO:0000313" key="3">
    <source>
        <dbReference type="EMBL" id="VTJ74289.1"/>
    </source>
</evidence>
<proteinExistence type="predicted"/>
<sequence length="50" mass="5744">MRLRGSSLTDAGWGRRRRRRCSRCLGPRRRRALQPVGTRSQAGWPTHAQA</sequence>
<reference evidence="2" key="2">
    <citation type="submission" date="2020-08" db="EMBL/GenBank/DDBJ databases">
        <authorList>
            <person name="Shumante A."/>
            <person name="Zimin A.V."/>
            <person name="Puiu D."/>
            <person name="Salzberg S.L."/>
        </authorList>
    </citation>
    <scope>NUCLEOTIDE SEQUENCE</scope>
    <source>
        <strain evidence="2">WC2-LM</strain>
        <tissue evidence="2">Liver</tissue>
    </source>
</reference>
<accession>A0A5E4BZG2</accession>
<organism evidence="3 4">
    <name type="scientific">Marmota monax</name>
    <name type="common">Woodchuck</name>
    <dbReference type="NCBI Taxonomy" id="9995"/>
    <lineage>
        <taxon>Eukaryota</taxon>
        <taxon>Metazoa</taxon>
        <taxon>Chordata</taxon>
        <taxon>Craniata</taxon>
        <taxon>Vertebrata</taxon>
        <taxon>Euteleostomi</taxon>
        <taxon>Mammalia</taxon>
        <taxon>Eutheria</taxon>
        <taxon>Euarchontoglires</taxon>
        <taxon>Glires</taxon>
        <taxon>Rodentia</taxon>
        <taxon>Sciuromorpha</taxon>
        <taxon>Sciuridae</taxon>
        <taxon>Xerinae</taxon>
        <taxon>Marmotini</taxon>
        <taxon>Marmota</taxon>
    </lineage>
</organism>
<evidence type="ECO:0000256" key="1">
    <source>
        <dbReference type="SAM" id="MobiDB-lite"/>
    </source>
</evidence>
<dbReference type="Proteomes" id="UP000335636">
    <property type="component" value="Unassembled WGS sequence"/>
</dbReference>
<dbReference type="EMBL" id="CABDUW010000733">
    <property type="protein sequence ID" value="VTJ74289.1"/>
    <property type="molecule type" value="Genomic_DNA"/>
</dbReference>
<dbReference type="Proteomes" id="UP000662637">
    <property type="component" value="Unassembled WGS sequence"/>
</dbReference>
<name>A0A5E4BZG2_MARMO</name>
<evidence type="ECO:0000313" key="2">
    <source>
        <dbReference type="EMBL" id="KAF7468765.1"/>
    </source>
</evidence>
<gene>
    <name evidence="2" type="ORF">GHT09_020340</name>
    <name evidence="3" type="ORF">MONAX_5E025355</name>
</gene>
<dbReference type="EMBL" id="WJEC01007712">
    <property type="protein sequence ID" value="KAF7468765.1"/>
    <property type="molecule type" value="Genomic_DNA"/>
</dbReference>
<reference evidence="3 4" key="1">
    <citation type="submission" date="2019-04" db="EMBL/GenBank/DDBJ databases">
        <authorList>
            <person name="Alioto T."/>
            <person name="Alioto T."/>
        </authorList>
    </citation>
    <scope>NUCLEOTIDE SEQUENCE [LARGE SCALE GENOMIC DNA]</scope>
</reference>
<evidence type="ECO:0000313" key="4">
    <source>
        <dbReference type="Proteomes" id="UP000335636"/>
    </source>
</evidence>